<dbReference type="EMBL" id="LT719092">
    <property type="protein sequence ID" value="SJK84709.1"/>
    <property type="molecule type" value="Genomic_DNA"/>
</dbReference>
<feature type="transmembrane region" description="Helical" evidence="1">
    <location>
        <begin position="25"/>
        <end position="49"/>
    </location>
</feature>
<gene>
    <name evidence="3" type="ORF">CPM_0862</name>
    <name evidence="2" type="ORF">CSP5_0865</name>
</gene>
<dbReference type="RefSeq" id="WP_021788669.1">
    <property type="nucleotide sequence ID" value="NZ_LT671858.1"/>
</dbReference>
<evidence type="ECO:0000313" key="5">
    <source>
        <dbReference type="Proteomes" id="UP000195607"/>
    </source>
</evidence>
<keyword evidence="1" id="KW-0812">Transmembrane</keyword>
<sequence length="270" mass="29046">MANPKKTNRQKEEELRLLIQKRRRLLTTAVTIVVAVIVIVAVLIFSGVLNSSSTGTGSTVVQSGTFIKISNSDVSSDGGVNIYFLSWQGCPIGASDSWIIYNYVHSQDPSLSNSTIYKEMHFSDPDESPTNIPGLLFNNFSYTLSGINYHFHVIYVYGEYLPPDGPSSVSQGSSVLKANFPSSVSSLFLKYETQYPTSGLNGQAIANYAGHLTSSLIITGPSGTYYAEGELYNPSTIANIQPGVLINELSQYSGITGGTSELGTAINSVI</sequence>
<name>A0A1N5U9U9_9ARCH</name>
<dbReference type="Pfam" id="PF06053">
    <property type="entry name" value="DUF929"/>
    <property type="match status" value="1"/>
</dbReference>
<proteinExistence type="predicted"/>
<organism evidence="2 5">
    <name type="scientific">Cuniculiplasma divulgatum</name>
    <dbReference type="NCBI Taxonomy" id="1673428"/>
    <lineage>
        <taxon>Archaea</taxon>
        <taxon>Methanobacteriati</taxon>
        <taxon>Thermoplasmatota</taxon>
        <taxon>Thermoplasmata</taxon>
        <taxon>Thermoplasmatales</taxon>
        <taxon>Cuniculiplasmataceae</taxon>
        <taxon>Cuniculiplasma</taxon>
    </lineage>
</organism>
<keyword evidence="1" id="KW-0472">Membrane</keyword>
<keyword evidence="4" id="KW-1185">Reference proteome</keyword>
<dbReference type="KEGG" id="cdiv:CPM_0862"/>
<evidence type="ECO:0000256" key="1">
    <source>
        <dbReference type="SAM" id="Phobius"/>
    </source>
</evidence>
<dbReference type="OrthoDB" id="57485at2157"/>
<evidence type="ECO:0008006" key="6">
    <source>
        <dbReference type="Google" id="ProtNLM"/>
    </source>
</evidence>
<evidence type="ECO:0000313" key="4">
    <source>
        <dbReference type="Proteomes" id="UP000187822"/>
    </source>
</evidence>
<evidence type="ECO:0000313" key="3">
    <source>
        <dbReference type="EMBL" id="SJK84709.1"/>
    </source>
</evidence>
<dbReference type="AlphaFoldDB" id="A0A1N5U9U9"/>
<protein>
    <recommendedName>
        <fullName evidence="6">DUF929 domain-containing protein</fullName>
    </recommendedName>
</protein>
<evidence type="ECO:0000313" key="2">
    <source>
        <dbReference type="EMBL" id="SIM57572.1"/>
    </source>
</evidence>
<reference evidence="2 5" key="1">
    <citation type="submission" date="2016-04" db="EMBL/GenBank/DDBJ databases">
        <authorList>
            <person name="Evans L.H."/>
            <person name="Alamgir A."/>
            <person name="Owens N."/>
            <person name="Weber N.D."/>
            <person name="Virtaneva K."/>
            <person name="Barbian K."/>
            <person name="Babar A."/>
            <person name="Rosenke K."/>
        </authorList>
    </citation>
    <scope>NUCLEOTIDE SEQUENCE [LARGE SCALE GENOMIC DNA]</scope>
    <source>
        <strain evidence="2">S5</strain>
        <strain evidence="5">S5(T) (JCM 30642 \VKM B-2941)</strain>
    </source>
</reference>
<accession>A0A1N5U9U9</accession>
<reference evidence="4" key="2">
    <citation type="submission" date="2016-06" db="EMBL/GenBank/DDBJ databases">
        <authorList>
            <person name="Toshchakov V.S."/>
        </authorList>
    </citation>
    <scope>NUCLEOTIDE SEQUENCE [LARGE SCALE GENOMIC DNA]</scope>
    <source>
        <strain>PM4 (JCM 30641</strain>
        <strain evidence="4">\VKM B-2940)</strain>
    </source>
</reference>
<keyword evidence="1" id="KW-1133">Transmembrane helix</keyword>
<dbReference type="Proteomes" id="UP000195607">
    <property type="component" value="Chromosome I"/>
</dbReference>
<dbReference type="STRING" id="1673428.CPM_0862"/>
<dbReference type="GeneID" id="41588139"/>
<reference evidence="3" key="3">
    <citation type="submission" date="2016-06" db="EMBL/GenBank/DDBJ databases">
        <authorList>
            <person name="Olsen C.W."/>
            <person name="Carey S."/>
            <person name="Hinshaw L."/>
            <person name="Karasin A.I."/>
        </authorList>
    </citation>
    <scope>NUCLEOTIDE SEQUENCE [LARGE SCALE GENOMIC DNA]</scope>
    <source>
        <strain evidence="3">PM4</strain>
    </source>
</reference>
<dbReference type="Proteomes" id="UP000187822">
    <property type="component" value="Chromosome I"/>
</dbReference>
<dbReference type="InterPro" id="IPR009272">
    <property type="entry name" value="DUF929"/>
</dbReference>
<dbReference type="EMBL" id="LT671858">
    <property type="protein sequence ID" value="SIM57572.1"/>
    <property type="molecule type" value="Genomic_DNA"/>
</dbReference>